<reference evidence="1 2" key="1">
    <citation type="journal article" date="2018" name="Arch. Microbiol.">
        <title>New insights into the metabolic potential of the phototrophic purple bacterium Rhodopila globiformis DSM 161(T) from its draft genome sequence and evidence for a vanadium-dependent nitrogenase.</title>
        <authorList>
            <person name="Imhoff J.F."/>
            <person name="Rahn T."/>
            <person name="Kunzel S."/>
            <person name="Neulinger S.C."/>
        </authorList>
    </citation>
    <scope>NUCLEOTIDE SEQUENCE [LARGE SCALE GENOMIC DNA]</scope>
    <source>
        <strain evidence="1 2">DSM 161</strain>
    </source>
</reference>
<dbReference type="OrthoDB" id="571920at2"/>
<comment type="caution">
    <text evidence="1">The sequence shown here is derived from an EMBL/GenBank/DDBJ whole genome shotgun (WGS) entry which is preliminary data.</text>
</comment>
<keyword evidence="2" id="KW-1185">Reference proteome</keyword>
<accession>A0A2S6MZ99</accession>
<evidence type="ECO:0000313" key="2">
    <source>
        <dbReference type="Proteomes" id="UP000239724"/>
    </source>
</evidence>
<organism evidence="1 2">
    <name type="scientific">Rhodopila globiformis</name>
    <name type="common">Rhodopseudomonas globiformis</name>
    <dbReference type="NCBI Taxonomy" id="1071"/>
    <lineage>
        <taxon>Bacteria</taxon>
        <taxon>Pseudomonadati</taxon>
        <taxon>Pseudomonadota</taxon>
        <taxon>Alphaproteobacteria</taxon>
        <taxon>Acetobacterales</taxon>
        <taxon>Acetobacteraceae</taxon>
        <taxon>Rhodopila</taxon>
    </lineage>
</organism>
<name>A0A2S6MZ99_RHOGL</name>
<evidence type="ECO:0008006" key="3">
    <source>
        <dbReference type="Google" id="ProtNLM"/>
    </source>
</evidence>
<proteinExistence type="predicted"/>
<dbReference type="Proteomes" id="UP000239724">
    <property type="component" value="Unassembled WGS sequence"/>
</dbReference>
<gene>
    <name evidence="1" type="ORF">CCS01_26265</name>
</gene>
<protein>
    <recommendedName>
        <fullName evidence="3">Nitrogen fixation protein</fullName>
    </recommendedName>
</protein>
<evidence type="ECO:0000313" key="1">
    <source>
        <dbReference type="EMBL" id="PPQ27703.1"/>
    </source>
</evidence>
<sequence>MQKNTVAPPRIDCPSVQATAEGAQIYGVVTGSPEARRVAYLTRLRPVTPELLALTGAAKPAEIYRAAAPCMNGGCRHFAGNTCTLAERMVALMEPVVGALPQCRIRRTCRWFRQEGKAACLRCPQVVTERRAASDLELSVAGETPG</sequence>
<dbReference type="RefSeq" id="WP_104521793.1">
    <property type="nucleotide sequence ID" value="NZ_NHRY01000254.1"/>
</dbReference>
<dbReference type="EMBL" id="NHRY01000254">
    <property type="protein sequence ID" value="PPQ27703.1"/>
    <property type="molecule type" value="Genomic_DNA"/>
</dbReference>
<dbReference type="AlphaFoldDB" id="A0A2S6MZ99"/>